<feature type="transmembrane region" description="Helical" evidence="2">
    <location>
        <begin position="44"/>
        <end position="65"/>
    </location>
</feature>
<evidence type="ECO:0000313" key="4">
    <source>
        <dbReference type="Proteomes" id="UP000188268"/>
    </source>
</evidence>
<comment type="caution">
    <text evidence="3">The sequence shown here is derived from an EMBL/GenBank/DDBJ whole genome shotgun (WGS) entry which is preliminary data.</text>
</comment>
<sequence length="79" mass="9233">MEKKMRSGMKITIQKSKPEKMNPVPMYEAPLLKRSQSLRMHDTLLERIIVPVVTLAITVTLSVLWHLHRDELLQRACPR</sequence>
<dbReference type="AlphaFoldDB" id="A0A1R3HFL7"/>
<proteinExistence type="predicted"/>
<gene>
    <name evidence="3" type="ORF">CCACVL1_19662</name>
</gene>
<keyword evidence="2" id="KW-0812">Transmembrane</keyword>
<keyword evidence="2" id="KW-1133">Transmembrane helix</keyword>
<evidence type="ECO:0000313" key="3">
    <source>
        <dbReference type="EMBL" id="OMO69095.1"/>
    </source>
</evidence>
<evidence type="ECO:0000256" key="1">
    <source>
        <dbReference type="SAM" id="MobiDB-lite"/>
    </source>
</evidence>
<reference evidence="3 4" key="1">
    <citation type="submission" date="2013-09" db="EMBL/GenBank/DDBJ databases">
        <title>Corchorus capsularis genome sequencing.</title>
        <authorList>
            <person name="Alam M."/>
            <person name="Haque M.S."/>
            <person name="Islam M.S."/>
            <person name="Emdad E.M."/>
            <person name="Islam M.M."/>
            <person name="Ahmed B."/>
            <person name="Halim A."/>
            <person name="Hossen Q.M.M."/>
            <person name="Hossain M.Z."/>
            <person name="Ahmed R."/>
            <person name="Khan M.M."/>
            <person name="Islam R."/>
            <person name="Rashid M.M."/>
            <person name="Khan S.A."/>
            <person name="Rahman M.S."/>
            <person name="Alam M."/>
        </authorList>
    </citation>
    <scope>NUCLEOTIDE SEQUENCE [LARGE SCALE GENOMIC DNA]</scope>
    <source>
        <strain evidence="4">cv. CVL-1</strain>
        <tissue evidence="3">Whole seedling</tissue>
    </source>
</reference>
<accession>A0A1R3HFL7</accession>
<keyword evidence="4" id="KW-1185">Reference proteome</keyword>
<feature type="region of interest" description="Disordered" evidence="1">
    <location>
        <begin position="1"/>
        <end position="24"/>
    </location>
</feature>
<dbReference type="Gramene" id="OMO69095">
    <property type="protein sequence ID" value="OMO69095"/>
    <property type="gene ID" value="CCACVL1_19662"/>
</dbReference>
<name>A0A1R3HFL7_COCAP</name>
<keyword evidence="2" id="KW-0472">Membrane</keyword>
<dbReference type="EMBL" id="AWWV01012093">
    <property type="protein sequence ID" value="OMO69095.1"/>
    <property type="molecule type" value="Genomic_DNA"/>
</dbReference>
<evidence type="ECO:0000256" key="2">
    <source>
        <dbReference type="SAM" id="Phobius"/>
    </source>
</evidence>
<dbReference type="Proteomes" id="UP000188268">
    <property type="component" value="Unassembled WGS sequence"/>
</dbReference>
<protein>
    <submittedName>
        <fullName evidence="3">Uncharacterized protein</fullName>
    </submittedName>
</protein>
<organism evidence="3 4">
    <name type="scientific">Corchorus capsularis</name>
    <name type="common">Jute</name>
    <dbReference type="NCBI Taxonomy" id="210143"/>
    <lineage>
        <taxon>Eukaryota</taxon>
        <taxon>Viridiplantae</taxon>
        <taxon>Streptophyta</taxon>
        <taxon>Embryophyta</taxon>
        <taxon>Tracheophyta</taxon>
        <taxon>Spermatophyta</taxon>
        <taxon>Magnoliopsida</taxon>
        <taxon>eudicotyledons</taxon>
        <taxon>Gunneridae</taxon>
        <taxon>Pentapetalae</taxon>
        <taxon>rosids</taxon>
        <taxon>malvids</taxon>
        <taxon>Malvales</taxon>
        <taxon>Malvaceae</taxon>
        <taxon>Grewioideae</taxon>
        <taxon>Apeibeae</taxon>
        <taxon>Corchorus</taxon>
    </lineage>
</organism>